<reference evidence="1 2" key="1">
    <citation type="submission" date="2015-01" db="EMBL/GenBank/DDBJ databases">
        <title>The Genome Sequence of Fonsecaea multimorphosa CBS 102226.</title>
        <authorList>
            <consortium name="The Broad Institute Genomics Platform"/>
            <person name="Cuomo C."/>
            <person name="de Hoog S."/>
            <person name="Gorbushina A."/>
            <person name="Stielow B."/>
            <person name="Teixiera M."/>
            <person name="Abouelleil A."/>
            <person name="Chapman S.B."/>
            <person name="Priest M."/>
            <person name="Young S.K."/>
            <person name="Wortman J."/>
            <person name="Nusbaum C."/>
            <person name="Birren B."/>
        </authorList>
    </citation>
    <scope>NUCLEOTIDE SEQUENCE [LARGE SCALE GENOMIC DNA]</scope>
    <source>
        <strain evidence="1 2">CBS 102226</strain>
    </source>
</reference>
<sequence>MSSLPPNSVPISLRQRRRVEDRWLQDRPEQPATKERLLELLLDKYWQGVARELKHILLALAEIRDVGLVKTEVVNASAREILGYNTFIDQICESNLVKTHGPSCRD</sequence>
<dbReference type="VEuPathDB" id="FungiDB:Z520_03867"/>
<gene>
    <name evidence="1" type="ORF">Z520_03867</name>
</gene>
<keyword evidence="2" id="KW-1185">Reference proteome</keyword>
<proteinExistence type="predicted"/>
<evidence type="ECO:0000313" key="2">
    <source>
        <dbReference type="Proteomes" id="UP000053411"/>
    </source>
</evidence>
<evidence type="ECO:0000313" key="1">
    <source>
        <dbReference type="EMBL" id="KIY00182.1"/>
    </source>
</evidence>
<dbReference type="EMBL" id="KN848067">
    <property type="protein sequence ID" value="KIY00182.1"/>
    <property type="molecule type" value="Genomic_DNA"/>
</dbReference>
<dbReference type="Proteomes" id="UP000053411">
    <property type="component" value="Unassembled WGS sequence"/>
</dbReference>
<organism evidence="1 2">
    <name type="scientific">Fonsecaea multimorphosa CBS 102226</name>
    <dbReference type="NCBI Taxonomy" id="1442371"/>
    <lineage>
        <taxon>Eukaryota</taxon>
        <taxon>Fungi</taxon>
        <taxon>Dikarya</taxon>
        <taxon>Ascomycota</taxon>
        <taxon>Pezizomycotina</taxon>
        <taxon>Eurotiomycetes</taxon>
        <taxon>Chaetothyriomycetidae</taxon>
        <taxon>Chaetothyriales</taxon>
        <taxon>Herpotrichiellaceae</taxon>
        <taxon>Fonsecaea</taxon>
    </lineage>
</organism>
<dbReference type="AlphaFoldDB" id="A0A0D2IT98"/>
<name>A0A0D2IT98_9EURO</name>
<accession>A0A0D2IT98</accession>
<dbReference type="RefSeq" id="XP_016634304.1">
    <property type="nucleotide sequence ID" value="XM_016774377.1"/>
</dbReference>
<dbReference type="GeneID" id="27709613"/>
<protein>
    <submittedName>
        <fullName evidence="1">Uncharacterized protein</fullName>
    </submittedName>
</protein>